<dbReference type="Gene3D" id="3.30.460.20">
    <property type="entry name" value="CorA soluble domain-like"/>
    <property type="match status" value="1"/>
</dbReference>
<dbReference type="Proteomes" id="UP000236379">
    <property type="component" value="Unassembled WGS sequence"/>
</dbReference>
<dbReference type="RefSeq" id="WP_103312209.1">
    <property type="nucleotide sequence ID" value="NZ_PPPD01000001.1"/>
</dbReference>
<dbReference type="GO" id="GO:0000287">
    <property type="term" value="F:magnesium ion binding"/>
    <property type="evidence" value="ECO:0007669"/>
    <property type="project" value="TreeGrafter"/>
</dbReference>
<name>A0A2K3UZ04_9DEIO</name>
<evidence type="ECO:0000313" key="10">
    <source>
        <dbReference type="Proteomes" id="UP000236379"/>
    </source>
</evidence>
<dbReference type="PANTHER" id="PTHR46494">
    <property type="entry name" value="CORA FAMILY METAL ION TRANSPORTER (EUROFUNG)"/>
    <property type="match status" value="1"/>
</dbReference>
<dbReference type="SUPFAM" id="SSF143865">
    <property type="entry name" value="CorA soluble domain-like"/>
    <property type="match status" value="1"/>
</dbReference>
<dbReference type="InterPro" id="IPR002523">
    <property type="entry name" value="MgTranspt_CorA/ZnTranspt_ZntB"/>
</dbReference>
<accession>A0A2K3UZ04</accession>
<keyword evidence="3" id="KW-0813">Transport</keyword>
<protein>
    <recommendedName>
        <fullName evidence="11">Magnesium transporter CorA</fullName>
    </recommendedName>
</protein>
<keyword evidence="10" id="KW-1185">Reference proteome</keyword>
<comment type="similarity">
    <text evidence="2">Belongs to the CorA metal ion transporter (MIT) (TC 1.A.35) family.</text>
</comment>
<dbReference type="Gene3D" id="1.20.58.340">
    <property type="entry name" value="Magnesium transport protein CorA, transmembrane region"/>
    <property type="match status" value="2"/>
</dbReference>
<keyword evidence="4" id="KW-1003">Cell membrane</keyword>
<keyword evidence="5 8" id="KW-0812">Transmembrane</keyword>
<dbReference type="PANTHER" id="PTHR46494:SF1">
    <property type="entry name" value="CORA FAMILY METAL ION TRANSPORTER (EUROFUNG)"/>
    <property type="match status" value="1"/>
</dbReference>
<evidence type="ECO:0000256" key="1">
    <source>
        <dbReference type="ARBA" id="ARBA00004651"/>
    </source>
</evidence>
<organism evidence="9 10">
    <name type="scientific">Deinococcus koreensis</name>
    <dbReference type="NCBI Taxonomy" id="2054903"/>
    <lineage>
        <taxon>Bacteria</taxon>
        <taxon>Thermotogati</taxon>
        <taxon>Deinococcota</taxon>
        <taxon>Deinococci</taxon>
        <taxon>Deinococcales</taxon>
        <taxon>Deinococcaceae</taxon>
        <taxon>Deinococcus</taxon>
    </lineage>
</organism>
<evidence type="ECO:0000256" key="7">
    <source>
        <dbReference type="ARBA" id="ARBA00023136"/>
    </source>
</evidence>
<proteinExistence type="inferred from homology"/>
<feature type="transmembrane region" description="Helical" evidence="8">
    <location>
        <begin position="261"/>
        <end position="281"/>
    </location>
</feature>
<dbReference type="GO" id="GO:0005886">
    <property type="term" value="C:plasma membrane"/>
    <property type="evidence" value="ECO:0007669"/>
    <property type="project" value="UniProtKB-SubCell"/>
</dbReference>
<evidence type="ECO:0000256" key="2">
    <source>
        <dbReference type="ARBA" id="ARBA00009765"/>
    </source>
</evidence>
<evidence type="ECO:0000256" key="6">
    <source>
        <dbReference type="ARBA" id="ARBA00022989"/>
    </source>
</evidence>
<dbReference type="Pfam" id="PF01544">
    <property type="entry name" value="CorA"/>
    <property type="match status" value="1"/>
</dbReference>
<evidence type="ECO:0000256" key="5">
    <source>
        <dbReference type="ARBA" id="ARBA00022692"/>
    </source>
</evidence>
<dbReference type="AlphaFoldDB" id="A0A2K3UZ04"/>
<comment type="subcellular location">
    <subcellularLocation>
        <location evidence="1">Cell membrane</location>
        <topology evidence="1">Multi-pass membrane protein</topology>
    </subcellularLocation>
</comment>
<comment type="caution">
    <text evidence="9">The sequence shown here is derived from an EMBL/GenBank/DDBJ whole genome shotgun (WGS) entry which is preliminary data.</text>
</comment>
<dbReference type="OrthoDB" id="7596309at2"/>
<evidence type="ECO:0008006" key="11">
    <source>
        <dbReference type="Google" id="ProtNLM"/>
    </source>
</evidence>
<sequence>MPISALLFDAQGQDSEIDLGGGLPALDKHQLLWIDIQGEPGAPVETLLRALPLDERTCSALLSPGGRPSLHRHDSGVHLRISAVEKGLHHYRPVAVQIAVSENIVCTAHEEPVSFLTAFRGRLETDTQLGRLDSAAFLAVLLTEHIEGYVLQLAPLEDNIDRLDERILSEKRRERQHLETLVGLRRRVSELRRLLGAHRPVYVGLASPDFLIFQDDQPEAMLTRLLRQFEQTQEAVGQTRETVLGTFDLLMSSTGQRTNDVMRALTVVTVTLGIIAAVAGVMGMNFQADIFKAGNTGFRDVLLFSAGLSVLVVALGRWRGWL</sequence>
<feature type="transmembrane region" description="Helical" evidence="8">
    <location>
        <begin position="301"/>
        <end position="318"/>
    </location>
</feature>
<gene>
    <name evidence="9" type="ORF">CVO96_10615</name>
</gene>
<dbReference type="GO" id="GO:0015095">
    <property type="term" value="F:magnesium ion transmembrane transporter activity"/>
    <property type="evidence" value="ECO:0007669"/>
    <property type="project" value="TreeGrafter"/>
</dbReference>
<keyword evidence="7 8" id="KW-0472">Membrane</keyword>
<evidence type="ECO:0000313" key="9">
    <source>
        <dbReference type="EMBL" id="PNY81768.1"/>
    </source>
</evidence>
<dbReference type="GO" id="GO:0015087">
    <property type="term" value="F:cobalt ion transmembrane transporter activity"/>
    <property type="evidence" value="ECO:0007669"/>
    <property type="project" value="TreeGrafter"/>
</dbReference>
<dbReference type="SUPFAM" id="SSF144083">
    <property type="entry name" value="Magnesium transport protein CorA, transmembrane region"/>
    <property type="match status" value="1"/>
</dbReference>
<dbReference type="InterPro" id="IPR045861">
    <property type="entry name" value="CorA_cytoplasmic_dom"/>
</dbReference>
<dbReference type="EMBL" id="PPPD01000001">
    <property type="protein sequence ID" value="PNY81768.1"/>
    <property type="molecule type" value="Genomic_DNA"/>
</dbReference>
<keyword evidence="6 8" id="KW-1133">Transmembrane helix</keyword>
<dbReference type="GO" id="GO:0050897">
    <property type="term" value="F:cobalt ion binding"/>
    <property type="evidence" value="ECO:0007669"/>
    <property type="project" value="TreeGrafter"/>
</dbReference>
<evidence type="ECO:0000256" key="4">
    <source>
        <dbReference type="ARBA" id="ARBA00022475"/>
    </source>
</evidence>
<reference evidence="9 10" key="1">
    <citation type="submission" date="2018-01" db="EMBL/GenBank/DDBJ databases">
        <title>Deinococcus koreensis sp. nov., a radiation-resistant bacterium isolated from river water.</title>
        <authorList>
            <person name="Choi A."/>
        </authorList>
    </citation>
    <scope>NUCLEOTIDE SEQUENCE [LARGE SCALE GENOMIC DNA]</scope>
    <source>
        <strain evidence="9 10">SJW1-2</strain>
    </source>
</reference>
<evidence type="ECO:0000256" key="3">
    <source>
        <dbReference type="ARBA" id="ARBA00022448"/>
    </source>
</evidence>
<evidence type="ECO:0000256" key="8">
    <source>
        <dbReference type="SAM" id="Phobius"/>
    </source>
</evidence>
<dbReference type="InterPro" id="IPR045863">
    <property type="entry name" value="CorA_TM1_TM2"/>
</dbReference>